<reference evidence="4 5" key="1">
    <citation type="submission" date="2016-11" db="EMBL/GenBank/DDBJ databases">
        <authorList>
            <person name="Jaros S."/>
            <person name="Januszkiewicz K."/>
            <person name="Wedrychowicz H."/>
        </authorList>
    </citation>
    <scope>NUCLEOTIDE SEQUENCE [LARGE SCALE GENOMIC DNA]</scope>
    <source>
        <strain evidence="4 5">DSM 17459</strain>
    </source>
</reference>
<feature type="domain" description="Inosine/uridine-preferring nucleoside hydrolase" evidence="3">
    <location>
        <begin position="6"/>
        <end position="307"/>
    </location>
</feature>
<dbReference type="SUPFAM" id="SSF53590">
    <property type="entry name" value="Nucleoside hydrolase"/>
    <property type="match status" value="1"/>
</dbReference>
<dbReference type="STRING" id="1122155.SAMN02745158_03486"/>
<evidence type="ECO:0000256" key="1">
    <source>
        <dbReference type="ARBA" id="ARBA00022801"/>
    </source>
</evidence>
<dbReference type="InterPro" id="IPR001910">
    <property type="entry name" value="Inosine/uridine_hydrolase_dom"/>
</dbReference>
<dbReference type="PANTHER" id="PTHR12304:SF4">
    <property type="entry name" value="URIDINE NUCLEOSIDASE"/>
    <property type="match status" value="1"/>
</dbReference>
<accession>A0A1M5B537</accession>
<dbReference type="InterPro" id="IPR036452">
    <property type="entry name" value="Ribo_hydro-like"/>
</dbReference>
<organism evidence="4 5">
    <name type="scientific">Lactonifactor longoviformis DSM 17459</name>
    <dbReference type="NCBI Taxonomy" id="1122155"/>
    <lineage>
        <taxon>Bacteria</taxon>
        <taxon>Bacillati</taxon>
        <taxon>Bacillota</taxon>
        <taxon>Clostridia</taxon>
        <taxon>Eubacteriales</taxon>
        <taxon>Clostridiaceae</taxon>
        <taxon>Lactonifactor</taxon>
    </lineage>
</organism>
<keyword evidence="5" id="KW-1185">Reference proteome</keyword>
<dbReference type="GO" id="GO:0008477">
    <property type="term" value="F:purine nucleosidase activity"/>
    <property type="evidence" value="ECO:0007669"/>
    <property type="project" value="TreeGrafter"/>
</dbReference>
<keyword evidence="1" id="KW-0378">Hydrolase</keyword>
<dbReference type="GO" id="GO:0006152">
    <property type="term" value="P:purine nucleoside catabolic process"/>
    <property type="evidence" value="ECO:0007669"/>
    <property type="project" value="TreeGrafter"/>
</dbReference>
<dbReference type="Pfam" id="PF01156">
    <property type="entry name" value="IU_nuc_hydro"/>
    <property type="match status" value="1"/>
</dbReference>
<dbReference type="RefSeq" id="WP_072854031.1">
    <property type="nucleotide sequence ID" value="NZ_FQVI01000024.1"/>
</dbReference>
<dbReference type="GO" id="GO:0005829">
    <property type="term" value="C:cytosol"/>
    <property type="evidence" value="ECO:0007669"/>
    <property type="project" value="TreeGrafter"/>
</dbReference>
<dbReference type="AlphaFoldDB" id="A0A1M5B537"/>
<sequence length="345" mass="37736">MNAKKVIIDCDPGIDDALALMLALASPELDILGITIVCGNVPAAKGAENALKVLDWMGRTDIPVYLGEDKPLVRDYTDAMDTHGLDGLGESGFPSVTAARPKPGAVSFLTETLKTTEQVSIIALGPLTNIARVISRAPDCLHGLDEFVSMGGSYKSHGNCSPVAEYNYWCDPHAAKVVYDAFAGLPQLKGKRIHMVGLDVTRNIVLTPSLLWYMQSINPSMGSRIAAITRFYMEFHWKQEGIIGCVINDPLAVAYFIDRRLCSGFSCYTAIETEGICIGQSVADPMDFWKNPHNSLILTQTDPFGFMKFFFQRVINTKENQLEPVLRQIMAPGPACDSQERGGIL</sequence>
<dbReference type="InterPro" id="IPR023186">
    <property type="entry name" value="IUNH"/>
</dbReference>
<gene>
    <name evidence="4" type="ORF">SAMN02745158_03486</name>
</gene>
<evidence type="ECO:0000256" key="2">
    <source>
        <dbReference type="ARBA" id="ARBA00023295"/>
    </source>
</evidence>
<dbReference type="PANTHER" id="PTHR12304">
    <property type="entry name" value="INOSINE-URIDINE PREFERRING NUCLEOSIDE HYDROLASE"/>
    <property type="match status" value="1"/>
</dbReference>
<dbReference type="CDD" id="cd02653">
    <property type="entry name" value="nuc_hydro_3"/>
    <property type="match status" value="1"/>
</dbReference>
<name>A0A1M5B537_9CLOT</name>
<proteinExistence type="predicted"/>
<evidence type="ECO:0000313" key="4">
    <source>
        <dbReference type="EMBL" id="SHF37671.1"/>
    </source>
</evidence>
<dbReference type="Gene3D" id="3.90.245.10">
    <property type="entry name" value="Ribonucleoside hydrolase-like"/>
    <property type="match status" value="1"/>
</dbReference>
<protein>
    <submittedName>
        <fullName evidence="4">Purine nucleosidase</fullName>
    </submittedName>
</protein>
<dbReference type="OrthoDB" id="9797882at2"/>
<dbReference type="EMBL" id="FQVI01000024">
    <property type="protein sequence ID" value="SHF37671.1"/>
    <property type="molecule type" value="Genomic_DNA"/>
</dbReference>
<evidence type="ECO:0000259" key="3">
    <source>
        <dbReference type="Pfam" id="PF01156"/>
    </source>
</evidence>
<keyword evidence="2" id="KW-0326">Glycosidase</keyword>
<evidence type="ECO:0000313" key="5">
    <source>
        <dbReference type="Proteomes" id="UP000184245"/>
    </source>
</evidence>
<dbReference type="Proteomes" id="UP000184245">
    <property type="component" value="Unassembled WGS sequence"/>
</dbReference>